<protein>
    <recommendedName>
        <fullName evidence="1">Transcription initiation factor IIA gamma chain</fullName>
    </recommendedName>
</protein>
<dbReference type="Ensembl" id="ENSNNAT00000024759.1">
    <property type="protein sequence ID" value="ENSNNAP00000023607.1"/>
    <property type="gene ID" value="ENSNNAG00000015541.1"/>
</dbReference>
<evidence type="ECO:0000313" key="4">
    <source>
        <dbReference type="Proteomes" id="UP000694559"/>
    </source>
</evidence>
<dbReference type="SUPFAM" id="SSF47396">
    <property type="entry name" value="Transcription factor IIA (TFIIA), alpha-helical domain"/>
    <property type="match status" value="1"/>
</dbReference>
<reference evidence="3" key="2">
    <citation type="submission" date="2025-09" db="UniProtKB">
        <authorList>
            <consortium name="Ensembl"/>
        </authorList>
    </citation>
    <scope>IDENTIFICATION</scope>
</reference>
<organism evidence="3 4">
    <name type="scientific">Naja naja</name>
    <name type="common">Indian cobra</name>
    <dbReference type="NCBI Taxonomy" id="35670"/>
    <lineage>
        <taxon>Eukaryota</taxon>
        <taxon>Metazoa</taxon>
        <taxon>Chordata</taxon>
        <taxon>Craniata</taxon>
        <taxon>Vertebrata</taxon>
        <taxon>Euteleostomi</taxon>
        <taxon>Lepidosauria</taxon>
        <taxon>Squamata</taxon>
        <taxon>Bifurcata</taxon>
        <taxon>Unidentata</taxon>
        <taxon>Episquamata</taxon>
        <taxon>Toxicofera</taxon>
        <taxon>Serpentes</taxon>
        <taxon>Colubroidea</taxon>
        <taxon>Elapidae</taxon>
        <taxon>Elapinae</taxon>
        <taxon>Naja</taxon>
    </lineage>
</organism>
<dbReference type="InterPro" id="IPR009083">
    <property type="entry name" value="TFIIA_a-hlx"/>
</dbReference>
<dbReference type="PANTHER" id="PTHR10966">
    <property type="entry name" value="TRANSCRIPTION INITIATION FACTOR IIA SUBUNIT 2"/>
    <property type="match status" value="1"/>
</dbReference>
<dbReference type="InterPro" id="IPR015872">
    <property type="entry name" value="TFIIA_gsu_N"/>
</dbReference>
<dbReference type="Gene3D" id="1.10.287.190">
    <property type="entry name" value="Transcription factor IIA gamma subunit, alpha-helical domain"/>
    <property type="match status" value="1"/>
</dbReference>
<dbReference type="OMA" id="LDELIQX"/>
<reference evidence="3" key="1">
    <citation type="submission" date="2025-08" db="UniProtKB">
        <authorList>
            <consortium name="Ensembl"/>
        </authorList>
    </citation>
    <scope>IDENTIFICATION</scope>
</reference>
<dbReference type="AlphaFoldDB" id="A0A8C6Y315"/>
<dbReference type="Proteomes" id="UP000694559">
    <property type="component" value="Unplaced"/>
</dbReference>
<keyword evidence="4" id="KW-1185">Reference proteome</keyword>
<dbReference type="InterPro" id="IPR003194">
    <property type="entry name" value="TFIIA_gsu"/>
</dbReference>
<evidence type="ECO:0000259" key="2">
    <source>
        <dbReference type="Pfam" id="PF02268"/>
    </source>
</evidence>
<evidence type="ECO:0000313" key="3">
    <source>
        <dbReference type="Ensembl" id="ENSNNAP00000023607.1"/>
    </source>
</evidence>
<name>A0A8C6Y315_NAJNA</name>
<dbReference type="Pfam" id="PF02268">
    <property type="entry name" value="TFIIA_gamma_N"/>
    <property type="match status" value="1"/>
</dbReference>
<dbReference type="OrthoDB" id="586585at2759"/>
<feature type="domain" description="Transcription initiation factor IIA gamma subunit N-terminal" evidence="2">
    <location>
        <begin position="3"/>
        <end position="38"/>
    </location>
</feature>
<evidence type="ECO:0000256" key="1">
    <source>
        <dbReference type="ARBA" id="ARBA00029898"/>
    </source>
</evidence>
<sequence>MTYQLYRKTTLGNSLQKSLDDPIQSQQITPQLSLQVVKMDKVKIVACDGKKTGSNAAE</sequence>
<proteinExistence type="predicted"/>
<dbReference type="GeneTree" id="ENSGT01150000290717"/>
<dbReference type="GO" id="GO:0005672">
    <property type="term" value="C:transcription factor TFIIA complex"/>
    <property type="evidence" value="ECO:0007669"/>
    <property type="project" value="InterPro"/>
</dbReference>
<accession>A0A8C6Y315</accession>
<dbReference type="GO" id="GO:0006367">
    <property type="term" value="P:transcription initiation at RNA polymerase II promoter"/>
    <property type="evidence" value="ECO:0007669"/>
    <property type="project" value="InterPro"/>
</dbReference>